<keyword evidence="2 4" id="KW-0378">Hydrolase</keyword>
<comment type="caution">
    <text evidence="7">The sequence shown here is derived from an EMBL/GenBank/DDBJ whole genome shotgun (WGS) entry which is preliminary data.</text>
</comment>
<name>A0ABN3UD58_9ACTN</name>
<dbReference type="PANTHER" id="PTHR40079">
    <property type="entry name" value="MANNAN ENDO-1,4-BETA-MANNOSIDASE E-RELATED"/>
    <property type="match status" value="1"/>
</dbReference>
<dbReference type="EMBL" id="BAAATZ010000016">
    <property type="protein sequence ID" value="GAA2729890.1"/>
    <property type="molecule type" value="Genomic_DNA"/>
</dbReference>
<evidence type="ECO:0000256" key="5">
    <source>
        <dbReference type="SAM" id="SignalP"/>
    </source>
</evidence>
<accession>A0ABN3UD58</accession>
<dbReference type="RefSeq" id="WP_344452232.1">
    <property type="nucleotide sequence ID" value="NZ_BAAATZ010000016.1"/>
</dbReference>
<protein>
    <recommendedName>
        <fullName evidence="6">GH26 domain-containing protein</fullName>
    </recommendedName>
</protein>
<keyword evidence="8" id="KW-1185">Reference proteome</keyword>
<keyword evidence="5" id="KW-0732">Signal</keyword>
<organism evidence="7 8">
    <name type="scientific">Actinocorallia aurantiaca</name>
    <dbReference type="NCBI Taxonomy" id="46204"/>
    <lineage>
        <taxon>Bacteria</taxon>
        <taxon>Bacillati</taxon>
        <taxon>Actinomycetota</taxon>
        <taxon>Actinomycetes</taxon>
        <taxon>Streptosporangiales</taxon>
        <taxon>Thermomonosporaceae</taxon>
        <taxon>Actinocorallia</taxon>
    </lineage>
</organism>
<evidence type="ECO:0000259" key="6">
    <source>
        <dbReference type="PROSITE" id="PS51764"/>
    </source>
</evidence>
<dbReference type="PROSITE" id="PS51764">
    <property type="entry name" value="GH26"/>
    <property type="match status" value="1"/>
</dbReference>
<dbReference type="Proteomes" id="UP001501842">
    <property type="component" value="Unassembled WGS sequence"/>
</dbReference>
<gene>
    <name evidence="7" type="ORF">GCM10010439_41690</name>
</gene>
<evidence type="ECO:0000313" key="8">
    <source>
        <dbReference type="Proteomes" id="UP001501842"/>
    </source>
</evidence>
<evidence type="ECO:0000256" key="4">
    <source>
        <dbReference type="PROSITE-ProRule" id="PRU01100"/>
    </source>
</evidence>
<evidence type="ECO:0000256" key="3">
    <source>
        <dbReference type="ARBA" id="ARBA00023295"/>
    </source>
</evidence>
<feature type="chain" id="PRO_5047355614" description="GH26 domain-containing protein" evidence="5">
    <location>
        <begin position="25"/>
        <end position="337"/>
    </location>
</feature>
<reference evidence="7 8" key="1">
    <citation type="journal article" date="2019" name="Int. J. Syst. Evol. Microbiol.">
        <title>The Global Catalogue of Microorganisms (GCM) 10K type strain sequencing project: providing services to taxonomists for standard genome sequencing and annotation.</title>
        <authorList>
            <consortium name="The Broad Institute Genomics Platform"/>
            <consortium name="The Broad Institute Genome Sequencing Center for Infectious Disease"/>
            <person name="Wu L."/>
            <person name="Ma J."/>
        </authorList>
    </citation>
    <scope>NUCLEOTIDE SEQUENCE [LARGE SCALE GENOMIC DNA]</scope>
    <source>
        <strain evidence="7 8">JCM 8201</strain>
    </source>
</reference>
<evidence type="ECO:0000313" key="7">
    <source>
        <dbReference type="EMBL" id="GAA2729890.1"/>
    </source>
</evidence>
<sequence>MRTRTLAGLVTALMLALFSATGCAEVLRNDEARNIVPVPYDVRELIRPKKKFFGMAVNDVREPKVIEKFAKDAGRRPNLVAFYVSFLDKLDVEYVTKIWEGGAVPLVVWEPMRMSAADVAAGKYDGVLRDWAETIRALPMPIVINWGHEFNGDWYPWGLCVKRRPQSVACKTGYKTTAADWLNSYKRVHDQFMFYGATNSIWLWSPNINDGRGVDLEDYWPGQKYVDWVGPIGYFEWSGPGSAMRFGDLFDPTIRQIRKFSNKPVLIPETGAPPGPNKAAEIGDLWHSVATRKDVVGAIWFHIKKEKDWRFTTDPGAHAAFKDAARNPMLRLDPAAP</sequence>
<dbReference type="InterPro" id="IPR000805">
    <property type="entry name" value="Glyco_hydro_26"/>
</dbReference>
<dbReference type="PROSITE" id="PS51257">
    <property type="entry name" value="PROKAR_LIPOPROTEIN"/>
    <property type="match status" value="1"/>
</dbReference>
<proteinExistence type="inferred from homology"/>
<dbReference type="PANTHER" id="PTHR40079:SF4">
    <property type="entry name" value="GH26 DOMAIN-CONTAINING PROTEIN-RELATED"/>
    <property type="match status" value="1"/>
</dbReference>
<feature type="domain" description="GH26" evidence="6">
    <location>
        <begin position="30"/>
        <end position="334"/>
    </location>
</feature>
<dbReference type="Pfam" id="PF02156">
    <property type="entry name" value="Glyco_hydro_26"/>
    <property type="match status" value="1"/>
</dbReference>
<evidence type="ECO:0000256" key="1">
    <source>
        <dbReference type="ARBA" id="ARBA00007754"/>
    </source>
</evidence>
<dbReference type="InterPro" id="IPR022790">
    <property type="entry name" value="GH26_dom"/>
</dbReference>
<feature type="active site" description="Proton donor" evidence="4">
    <location>
        <position position="149"/>
    </location>
</feature>
<comment type="similarity">
    <text evidence="1 4">Belongs to the glycosyl hydrolase 26 family.</text>
</comment>
<evidence type="ECO:0000256" key="2">
    <source>
        <dbReference type="ARBA" id="ARBA00022801"/>
    </source>
</evidence>
<dbReference type="SUPFAM" id="SSF51445">
    <property type="entry name" value="(Trans)glycosidases"/>
    <property type="match status" value="1"/>
</dbReference>
<dbReference type="Gene3D" id="3.20.20.80">
    <property type="entry name" value="Glycosidases"/>
    <property type="match status" value="1"/>
</dbReference>
<dbReference type="InterPro" id="IPR017853">
    <property type="entry name" value="GH"/>
</dbReference>
<feature type="active site" description="Nucleophile" evidence="4">
    <location>
        <position position="269"/>
    </location>
</feature>
<feature type="signal peptide" evidence="5">
    <location>
        <begin position="1"/>
        <end position="24"/>
    </location>
</feature>
<keyword evidence="3 4" id="KW-0326">Glycosidase</keyword>